<comment type="caution">
    <text evidence="2">The sequence shown here is derived from an EMBL/GenBank/DDBJ whole genome shotgun (WGS) entry which is preliminary data.</text>
</comment>
<proteinExistence type="predicted"/>
<sequence>MVILWRLLIFSISTDDIMIKHLMDYLRLVLFVCGVLIGIQVPGFVDQYGQRLEAHQLEAKQSLAEFQHDADRFFGGDISKLIHHYRQNNDPVFSAGGESIESIYQRYVALTDALTRFRQHSYSPYQQVILAPQTDIQAEVWKNYSHVILLKPEAIAIGMLLGLLISILCESVLSILYVGCRKILAPR</sequence>
<keyword evidence="1" id="KW-0812">Transmembrane</keyword>
<dbReference type="Pfam" id="PF11157">
    <property type="entry name" value="DUF2937"/>
    <property type="match status" value="1"/>
</dbReference>
<dbReference type="InterPro" id="IPR022584">
    <property type="entry name" value="DUF2937"/>
</dbReference>
<dbReference type="InterPro" id="IPR016917">
    <property type="entry name" value="UCP029393"/>
</dbReference>
<dbReference type="PIRSF" id="PIRSF029393">
    <property type="entry name" value="UCP029393"/>
    <property type="match status" value="1"/>
</dbReference>
<feature type="transmembrane region" description="Helical" evidence="1">
    <location>
        <begin position="25"/>
        <end position="45"/>
    </location>
</feature>
<gene>
    <name evidence="2" type="ORF">GCM10009410_30450</name>
</gene>
<keyword evidence="1" id="KW-1133">Transmembrane helix</keyword>
<feature type="transmembrane region" description="Helical" evidence="1">
    <location>
        <begin position="154"/>
        <end position="178"/>
    </location>
</feature>
<evidence type="ECO:0000313" key="3">
    <source>
        <dbReference type="Proteomes" id="UP000654004"/>
    </source>
</evidence>
<evidence type="ECO:0008006" key="4">
    <source>
        <dbReference type="Google" id="ProtNLM"/>
    </source>
</evidence>
<dbReference type="Proteomes" id="UP000654004">
    <property type="component" value="Unassembled WGS sequence"/>
</dbReference>
<keyword evidence="3" id="KW-1185">Reference proteome</keyword>
<organism evidence="2 3">
    <name type="scientific">Shewanella ulleungensis</name>
    <dbReference type="NCBI Taxonomy" id="2282699"/>
    <lineage>
        <taxon>Bacteria</taxon>
        <taxon>Pseudomonadati</taxon>
        <taxon>Pseudomonadota</taxon>
        <taxon>Gammaproteobacteria</taxon>
        <taxon>Alteromonadales</taxon>
        <taxon>Shewanellaceae</taxon>
        <taxon>Shewanella</taxon>
    </lineage>
</organism>
<evidence type="ECO:0000313" key="2">
    <source>
        <dbReference type="EMBL" id="GGP94334.1"/>
    </source>
</evidence>
<name>A0ABQ2QUL9_9GAMM</name>
<keyword evidence="1" id="KW-0472">Membrane</keyword>
<dbReference type="EMBL" id="BMQW01000008">
    <property type="protein sequence ID" value="GGP94334.1"/>
    <property type="molecule type" value="Genomic_DNA"/>
</dbReference>
<accession>A0ABQ2QUL9</accession>
<protein>
    <recommendedName>
        <fullName evidence="4">DUF2937 family protein</fullName>
    </recommendedName>
</protein>
<reference evidence="3" key="1">
    <citation type="journal article" date="2019" name="Int. J. Syst. Evol. Microbiol.">
        <title>The Global Catalogue of Microorganisms (GCM) 10K type strain sequencing project: providing services to taxonomists for standard genome sequencing and annotation.</title>
        <authorList>
            <consortium name="The Broad Institute Genomics Platform"/>
            <consortium name="The Broad Institute Genome Sequencing Center for Infectious Disease"/>
            <person name="Wu L."/>
            <person name="Ma J."/>
        </authorList>
    </citation>
    <scope>NUCLEOTIDE SEQUENCE [LARGE SCALE GENOMIC DNA]</scope>
    <source>
        <strain evidence="3">JCM 32305</strain>
    </source>
</reference>
<evidence type="ECO:0000256" key="1">
    <source>
        <dbReference type="SAM" id="Phobius"/>
    </source>
</evidence>